<reference evidence="1" key="1">
    <citation type="submission" date="2021-06" db="EMBL/GenBank/DDBJ databases">
        <authorList>
            <consortium name="Wellcome Sanger Institute Data Sharing"/>
        </authorList>
    </citation>
    <scope>NUCLEOTIDE SEQUENCE [LARGE SCALE GENOMIC DNA]</scope>
</reference>
<dbReference type="Ensembl" id="ENSECRT00000017921.1">
    <property type="protein sequence ID" value="ENSECRP00000017574.1"/>
    <property type="gene ID" value="ENSECRG00000011725.1"/>
</dbReference>
<dbReference type="GeneTree" id="ENSGT00400000023815"/>
<sequence length="146" mass="16927">MHRAAVYHPIPYSVTLPIEVLGVEEAFPFLDLTLHDLGIDAASIKERVVWVDSRRTRVRTKTGKLKEKEILILHIRVRAVRPGNGHVQEVMYGSESHTDRQYFKTLVSVQPWVKKPRENHLRVRWCFCNNTPLDKTALETGPNKYN</sequence>
<name>A0A8C4XAX9_ERPCA</name>
<keyword evidence="2" id="KW-1185">Reference proteome</keyword>
<organism evidence="1 2">
    <name type="scientific">Erpetoichthys calabaricus</name>
    <name type="common">Rope fish</name>
    <name type="synonym">Calamoichthys calabaricus</name>
    <dbReference type="NCBI Taxonomy" id="27687"/>
    <lineage>
        <taxon>Eukaryota</taxon>
        <taxon>Metazoa</taxon>
        <taxon>Chordata</taxon>
        <taxon>Craniata</taxon>
        <taxon>Vertebrata</taxon>
        <taxon>Euteleostomi</taxon>
        <taxon>Actinopterygii</taxon>
        <taxon>Polypteriformes</taxon>
        <taxon>Polypteridae</taxon>
        <taxon>Erpetoichthys</taxon>
    </lineage>
</organism>
<evidence type="ECO:0000313" key="2">
    <source>
        <dbReference type="Proteomes" id="UP000694620"/>
    </source>
</evidence>
<accession>A0A8C4XAX9</accession>
<dbReference type="AlphaFoldDB" id="A0A8C4XAX9"/>
<dbReference type="Proteomes" id="UP000694620">
    <property type="component" value="Chromosome 2"/>
</dbReference>
<evidence type="ECO:0000313" key="1">
    <source>
        <dbReference type="Ensembl" id="ENSECRP00000017574.1"/>
    </source>
</evidence>
<protein>
    <submittedName>
        <fullName evidence="1">Si:ch211-196f5.2</fullName>
    </submittedName>
</protein>
<reference evidence="1" key="3">
    <citation type="submission" date="2025-09" db="UniProtKB">
        <authorList>
            <consortium name="Ensembl"/>
        </authorList>
    </citation>
    <scope>IDENTIFICATION</scope>
</reference>
<reference evidence="1" key="2">
    <citation type="submission" date="2025-08" db="UniProtKB">
        <authorList>
            <consortium name="Ensembl"/>
        </authorList>
    </citation>
    <scope>IDENTIFICATION</scope>
</reference>
<proteinExistence type="predicted"/>